<evidence type="ECO:0000313" key="2">
    <source>
        <dbReference type="Proteomes" id="UP001207468"/>
    </source>
</evidence>
<dbReference type="EMBL" id="JAGFNK010000331">
    <property type="protein sequence ID" value="KAI9452627.1"/>
    <property type="molecule type" value="Genomic_DNA"/>
</dbReference>
<sequence>MLGPVSLTYANGQQVNIATSNVLQNTISPYVELPFGAYQFKLFVNGDWTKQLPELPLKPNFYGWNQTIAAQPKQQETFFPKIRTFKAGGTYSIVVSKAVVVQTYTSPGGPTFTWYEPANVYRVITEQAAPTNITYACMDAVNALRSSVVNVSVDGQALGSNIGFGKSVEHGVYVYGTHHVKATDQRGNTVAEKDITMYANDYLTAWVYLNPAGKPDITFSSTDLTSSFYQSNLTSGTWFPAHKASDYNWQARFLNLSEDVPYLTVGHDGYDYNSGQAGGYAMLFPDYYGTYSKILDSTNYTTATINLTRGFTAAADPFLMYQANSNLFWSTDGNGTPYVNNASYYSNTQGNHTITLSTAGNNLIAFQSNPGPPAVIPGALLLNVKGLPFSSFIANQSMYSAAAYTPVAEPGFYSVALVAAIGSSCKKYAMQADIPGAAYIRVFNAIPNNLTITTKGQVVPFLTMLIDPVFNAAGTPQGGSVVGDHLGSRQYFNPATPVNEGNALGSTPDTNIRYPINYEYPGNAHVLAAPAINGLDLSAWAQIASGKHRVLFVVRPQDNTDFTQLSDTIKNKVIIDTTIDLKQGEVYTMETISQDIDADKYGIYLRQENFTHQTFDANKHYIAFMNLSGKKPAEASLGIPPYSNYIYDTLNIFYTYYKGDATAYPTYFPNYQNIFLTTLNGTMTAGTTFYPLPVLDMSYFYDQQGNLRTYTTNITSNSPGIMPYFVFNIYAPGSNTYNGGTAQSLALTCSADPVTFNYSLLPIGVGGNGYTNVNLNILTAIDGKIYLYPSLYIAEFIYDKRKPGVFVPVILLLASLIGSTGCTKTYSTATDTTTTVTQTSQSLVDYLNNNYSFSIFYTALKRVGLDKQLTNNKQFTLLLPDNDAFTRIGISADSINAMDTAVLRRWMTYHIVQGAIQYSDVPQTVDNIYYTIDGGNIYFSKPVRPTGARIMHVNGDTINSFDIRASNGYIQVLNRPLPPPLYGSLQDYINANLATFSLFKQALQKFNLWDSLGSTSHVMTVFAPVNDAFSQRRYPDGKYHTITTDTIAGWNTSKIPQAVFGAYIMPSRVFSTDFNDVSPASASTAYYILPNQTGFLAFTYGARGITGGLLNSTYQVPYYGSPMLQSPGNIITKNGNCVLQAVNDVLMLP</sequence>
<dbReference type="Proteomes" id="UP001207468">
    <property type="component" value="Unassembled WGS sequence"/>
</dbReference>
<proteinExistence type="predicted"/>
<comment type="caution">
    <text evidence="1">The sequence shown here is derived from an EMBL/GenBank/DDBJ whole genome shotgun (WGS) entry which is preliminary data.</text>
</comment>
<reference evidence="1" key="1">
    <citation type="submission" date="2021-03" db="EMBL/GenBank/DDBJ databases">
        <title>Evolutionary priming and transition to the ectomycorrhizal habit in an iconic lineage of mushroom-forming fungi: is preadaptation a requirement?</title>
        <authorList>
            <consortium name="DOE Joint Genome Institute"/>
            <person name="Looney B.P."/>
            <person name="Miyauchi S."/>
            <person name="Morin E."/>
            <person name="Drula E."/>
            <person name="Courty P.E."/>
            <person name="Chicoki N."/>
            <person name="Fauchery L."/>
            <person name="Kohler A."/>
            <person name="Kuo A."/>
            <person name="LaButti K."/>
            <person name="Pangilinan J."/>
            <person name="Lipzen A."/>
            <person name="Riley R."/>
            <person name="Andreopoulos W."/>
            <person name="He G."/>
            <person name="Johnson J."/>
            <person name="Barry K.W."/>
            <person name="Grigoriev I.V."/>
            <person name="Nagy L."/>
            <person name="Hibbett D."/>
            <person name="Henrissat B."/>
            <person name="Matheny P.B."/>
            <person name="Labbe J."/>
            <person name="Martin A.F."/>
        </authorList>
    </citation>
    <scope>NUCLEOTIDE SEQUENCE</scope>
    <source>
        <strain evidence="1">BPL698</strain>
    </source>
</reference>
<organism evidence="1 2">
    <name type="scientific">Russula earlei</name>
    <dbReference type="NCBI Taxonomy" id="71964"/>
    <lineage>
        <taxon>Eukaryota</taxon>
        <taxon>Fungi</taxon>
        <taxon>Dikarya</taxon>
        <taxon>Basidiomycota</taxon>
        <taxon>Agaricomycotina</taxon>
        <taxon>Agaricomycetes</taxon>
        <taxon>Russulales</taxon>
        <taxon>Russulaceae</taxon>
        <taxon>Russula</taxon>
    </lineage>
</organism>
<keyword evidence="2" id="KW-1185">Reference proteome</keyword>
<accession>A0ACC0TYU7</accession>
<name>A0ACC0TYU7_9AGAM</name>
<gene>
    <name evidence="1" type="ORF">F5148DRAFT_1289546</name>
</gene>
<protein>
    <submittedName>
        <fullName evidence="1">Uncharacterized protein</fullName>
    </submittedName>
</protein>
<evidence type="ECO:0000313" key="1">
    <source>
        <dbReference type="EMBL" id="KAI9452627.1"/>
    </source>
</evidence>